<reference evidence="10 12" key="2">
    <citation type="journal article" date="2013" name="Nature">
        <title>Insights into bilaterian evolution from three spiralian genomes.</title>
        <authorList>
            <person name="Simakov O."/>
            <person name="Marletaz F."/>
            <person name="Cho S.J."/>
            <person name="Edsinger-Gonzales E."/>
            <person name="Havlak P."/>
            <person name="Hellsten U."/>
            <person name="Kuo D.H."/>
            <person name="Larsson T."/>
            <person name="Lv J."/>
            <person name="Arendt D."/>
            <person name="Savage R."/>
            <person name="Osoegawa K."/>
            <person name="de Jong P."/>
            <person name="Grimwood J."/>
            <person name="Chapman J.A."/>
            <person name="Shapiro H."/>
            <person name="Aerts A."/>
            <person name="Otillar R.P."/>
            <person name="Terry A.Y."/>
            <person name="Boore J.L."/>
            <person name="Grigoriev I.V."/>
            <person name="Lindberg D.R."/>
            <person name="Seaver E.C."/>
            <person name="Weisblat D.A."/>
            <person name="Putnam N.H."/>
            <person name="Rokhsar D.S."/>
        </authorList>
    </citation>
    <scope>NUCLEOTIDE SEQUENCE</scope>
</reference>
<proteinExistence type="predicted"/>
<reference evidence="12" key="1">
    <citation type="submission" date="2012-12" db="EMBL/GenBank/DDBJ databases">
        <authorList>
            <person name="Hellsten U."/>
            <person name="Grimwood J."/>
            <person name="Chapman J.A."/>
            <person name="Shapiro H."/>
            <person name="Aerts A."/>
            <person name="Otillar R.P."/>
            <person name="Terry A.Y."/>
            <person name="Boore J.L."/>
            <person name="Simakov O."/>
            <person name="Marletaz F."/>
            <person name="Cho S.-J."/>
            <person name="Edsinger-Gonzales E."/>
            <person name="Havlak P."/>
            <person name="Kuo D.-H."/>
            <person name="Larsson T."/>
            <person name="Lv J."/>
            <person name="Arendt D."/>
            <person name="Savage R."/>
            <person name="Osoegawa K."/>
            <person name="de Jong P."/>
            <person name="Lindberg D.R."/>
            <person name="Seaver E.C."/>
            <person name="Weisblat D.A."/>
            <person name="Putnam N.H."/>
            <person name="Grigoriev I.V."/>
            <person name="Rokhsar D.S."/>
        </authorList>
    </citation>
    <scope>NUCLEOTIDE SEQUENCE</scope>
</reference>
<dbReference type="STRING" id="6412.T1FUQ9"/>
<keyword evidence="7" id="KW-0325">Glycoprotein</keyword>
<evidence type="ECO:0000256" key="8">
    <source>
        <dbReference type="SAM" id="Phobius"/>
    </source>
</evidence>
<dbReference type="CTD" id="20212555"/>
<evidence type="ECO:0000259" key="9">
    <source>
        <dbReference type="Pfam" id="PF04577"/>
    </source>
</evidence>
<dbReference type="eggNOG" id="ENOG502S8GN">
    <property type="taxonomic scope" value="Eukaryota"/>
</dbReference>
<comment type="subcellular location">
    <subcellularLocation>
        <location evidence="1">Membrane</location>
        <topology evidence="1">Single-pass membrane protein</topology>
    </subcellularLocation>
</comment>
<dbReference type="InterPro" id="IPR049625">
    <property type="entry name" value="Glyco_transf_61_cat"/>
</dbReference>
<dbReference type="HOGENOM" id="CLU_410088_0_0_1"/>
<gene>
    <name evidence="11" type="primary">20212555</name>
    <name evidence="10" type="ORF">HELRODRAFT_193201</name>
</gene>
<dbReference type="InParanoid" id="T1FUQ9"/>
<evidence type="ECO:0000256" key="1">
    <source>
        <dbReference type="ARBA" id="ARBA00004167"/>
    </source>
</evidence>
<keyword evidence="2" id="KW-0328">Glycosyltransferase</keyword>
<protein>
    <recommendedName>
        <fullName evidence="9">Glycosyltransferase 61 catalytic domain-containing protein</fullName>
    </recommendedName>
</protein>
<reference evidence="11" key="3">
    <citation type="submission" date="2015-06" db="UniProtKB">
        <authorList>
            <consortium name="EnsemblMetazoa"/>
        </authorList>
    </citation>
    <scope>IDENTIFICATION</scope>
</reference>
<evidence type="ECO:0000256" key="5">
    <source>
        <dbReference type="ARBA" id="ARBA00022989"/>
    </source>
</evidence>
<dbReference type="OrthoDB" id="6284081at2759"/>
<keyword evidence="6 8" id="KW-0472">Membrane</keyword>
<dbReference type="PANTHER" id="PTHR20961">
    <property type="entry name" value="GLYCOSYLTRANSFERASE"/>
    <property type="match status" value="1"/>
</dbReference>
<organism evidence="11 12">
    <name type="scientific">Helobdella robusta</name>
    <name type="common">Californian leech</name>
    <dbReference type="NCBI Taxonomy" id="6412"/>
    <lineage>
        <taxon>Eukaryota</taxon>
        <taxon>Metazoa</taxon>
        <taxon>Spiralia</taxon>
        <taxon>Lophotrochozoa</taxon>
        <taxon>Annelida</taxon>
        <taxon>Clitellata</taxon>
        <taxon>Hirudinea</taxon>
        <taxon>Rhynchobdellida</taxon>
        <taxon>Glossiphoniidae</taxon>
        <taxon>Helobdella</taxon>
    </lineage>
</organism>
<dbReference type="RefSeq" id="XP_009024244.1">
    <property type="nucleotide sequence ID" value="XM_009025996.1"/>
</dbReference>
<dbReference type="Proteomes" id="UP000015101">
    <property type="component" value="Unassembled WGS sequence"/>
</dbReference>
<dbReference type="GO" id="GO:0097363">
    <property type="term" value="F:protein O-acetylglucosaminyltransferase activity"/>
    <property type="evidence" value="ECO:0000318"/>
    <property type="project" value="GO_Central"/>
</dbReference>
<dbReference type="EnsemblMetazoa" id="HelroT193201">
    <property type="protein sequence ID" value="HelroP193201"/>
    <property type="gene ID" value="HelroG193201"/>
</dbReference>
<evidence type="ECO:0000313" key="11">
    <source>
        <dbReference type="EnsemblMetazoa" id="HelroP193201"/>
    </source>
</evidence>
<dbReference type="GO" id="GO:0035269">
    <property type="term" value="P:protein O-linked glycosylation via mannose"/>
    <property type="evidence" value="ECO:0000318"/>
    <property type="project" value="GO_Central"/>
</dbReference>
<dbReference type="EMBL" id="KB097304">
    <property type="protein sequence ID" value="ESN97794.1"/>
    <property type="molecule type" value="Genomic_DNA"/>
</dbReference>
<evidence type="ECO:0000256" key="2">
    <source>
        <dbReference type="ARBA" id="ARBA00022676"/>
    </source>
</evidence>
<keyword evidence="5 8" id="KW-1133">Transmembrane helix</keyword>
<dbReference type="PANTHER" id="PTHR20961:SF38">
    <property type="entry name" value="PROTEIN O-LINKED-MANNOSE BETA-1,4-N-ACETYLGLUCOSAMINYLTRANSFERASE 2"/>
    <property type="match status" value="1"/>
</dbReference>
<feature type="transmembrane region" description="Helical" evidence="8">
    <location>
        <begin position="21"/>
        <end position="41"/>
    </location>
</feature>
<keyword evidence="4 8" id="KW-0812">Transmembrane</keyword>
<evidence type="ECO:0000313" key="12">
    <source>
        <dbReference type="Proteomes" id="UP000015101"/>
    </source>
</evidence>
<dbReference type="GO" id="GO:0016020">
    <property type="term" value="C:membrane"/>
    <property type="evidence" value="ECO:0007669"/>
    <property type="project" value="UniProtKB-SubCell"/>
</dbReference>
<feature type="domain" description="Glycosyltransferase 61 catalytic" evidence="9">
    <location>
        <begin position="421"/>
        <end position="612"/>
    </location>
</feature>
<dbReference type="InterPro" id="IPR007657">
    <property type="entry name" value="Glycosyltransferase_61"/>
</dbReference>
<sequence>MTYVIELTDNNIKIMGLLNHCTKFQLVFMAVFFALMLSYMLHKYVNNKYVSNHHRTSQNNYMGNYADPFLESTLLLEKIHKIEDGTNKMTTTNVLDFDMLKGSLTDNINGEDIVLKHPAEINSFDFNNNYTLVHKEGGVVIHDYKKDISKIAKLDDYTSNENDNMYGEHDKFVELQNYSEFNHIIRNENVFVLESNFTQSFLMRLRNFNDYISQYRADILSKRAFKSWQDVEPPNKLQVLWGRDDGFINKLLSVPNIKLIVLPWIKYDTEFDGKNVLYPFYYNWSASDPLCRWIKMEKFTKAHWDAVYGKKCNKNIARGILPTKLEFMYFHSRPVNQLHYWPNDGLSYPSYYFNEPPPYALYLTVIQDAVINLVGDVITGSYKIVPFTCSHDNIPTIPIEYPESTVYKEVFIVTQFWGTSYFHKLIEVMPRLAPYRKFLKDNKQVLIHAPEERRQVSEMLNILGINSERIITGVVRAKVVYLPQGTPCGFPQVQGLQLLSHYMKLSLNKMQNNITVNTDNSNKNKAHKSLLPKQLLLIKRSGLRRFRQQKEIENAVKTFCGRNNLTFVLFDDNPVPSLPETMSIFHSSSFVVAPHGAGLANVMFCKQGSIIIEGVCNPPHVNMCYQFVSHVLGMRYHAIPSKSGCEGFIDINPQIIINVLQAFFDFDVPM</sequence>
<keyword evidence="12" id="KW-1185">Reference proteome</keyword>
<dbReference type="EMBL" id="AMQM01006209">
    <property type="status" value="NOT_ANNOTATED_CDS"/>
    <property type="molecule type" value="Genomic_DNA"/>
</dbReference>
<dbReference type="GeneID" id="20212555"/>
<keyword evidence="3" id="KW-0808">Transferase</keyword>
<dbReference type="Pfam" id="PF04577">
    <property type="entry name" value="Glyco_transf_61"/>
    <property type="match status" value="1"/>
</dbReference>
<accession>T1FUQ9</accession>
<evidence type="ECO:0000256" key="6">
    <source>
        <dbReference type="ARBA" id="ARBA00023136"/>
    </source>
</evidence>
<name>T1FUQ9_HELRO</name>
<dbReference type="GO" id="GO:0005783">
    <property type="term" value="C:endoplasmic reticulum"/>
    <property type="evidence" value="ECO:0000318"/>
    <property type="project" value="GO_Central"/>
</dbReference>
<dbReference type="AlphaFoldDB" id="T1FUQ9"/>
<evidence type="ECO:0000313" key="10">
    <source>
        <dbReference type="EMBL" id="ESN97794.1"/>
    </source>
</evidence>
<evidence type="ECO:0000256" key="3">
    <source>
        <dbReference type="ARBA" id="ARBA00022679"/>
    </source>
</evidence>
<evidence type="ECO:0000256" key="4">
    <source>
        <dbReference type="ARBA" id="ARBA00022692"/>
    </source>
</evidence>
<dbReference type="KEGG" id="hro:HELRODRAFT_193201"/>
<evidence type="ECO:0000256" key="7">
    <source>
        <dbReference type="ARBA" id="ARBA00023180"/>
    </source>
</evidence>